<evidence type="ECO:0000313" key="3">
    <source>
        <dbReference type="Proteomes" id="UP001153069"/>
    </source>
</evidence>
<keyword evidence="3" id="KW-1185">Reference proteome</keyword>
<sequence length="146" mass="16178">MRLDDFDISSGSSLVTWKNFGVAEETALSPSRDYCIQTLSEDALDVIRGPVSELKDALPEDPVEPPKKRKAAKLEASDDTDWAKELGKATLTGTQFPISSLAVKLTAYQRAARKQLLLSAFRMQFEVARTPENDERKSSQMVKASK</sequence>
<name>A0A9N8HYS8_9STRA</name>
<reference evidence="2" key="1">
    <citation type="submission" date="2020-06" db="EMBL/GenBank/DDBJ databases">
        <authorList>
            <consortium name="Plant Systems Biology data submission"/>
        </authorList>
    </citation>
    <scope>NUCLEOTIDE SEQUENCE</scope>
    <source>
        <strain evidence="2">D6</strain>
    </source>
</reference>
<dbReference type="AlphaFoldDB" id="A0A9N8HYS8"/>
<proteinExistence type="predicted"/>
<dbReference type="Proteomes" id="UP001153069">
    <property type="component" value="Unassembled WGS sequence"/>
</dbReference>
<evidence type="ECO:0000313" key="2">
    <source>
        <dbReference type="EMBL" id="CAB9529795.1"/>
    </source>
</evidence>
<accession>A0A9N8HYS8</accession>
<organism evidence="2 3">
    <name type="scientific">Seminavis robusta</name>
    <dbReference type="NCBI Taxonomy" id="568900"/>
    <lineage>
        <taxon>Eukaryota</taxon>
        <taxon>Sar</taxon>
        <taxon>Stramenopiles</taxon>
        <taxon>Ochrophyta</taxon>
        <taxon>Bacillariophyta</taxon>
        <taxon>Bacillariophyceae</taxon>
        <taxon>Bacillariophycidae</taxon>
        <taxon>Naviculales</taxon>
        <taxon>Naviculaceae</taxon>
        <taxon>Seminavis</taxon>
    </lineage>
</organism>
<comment type="caution">
    <text evidence="2">The sequence shown here is derived from an EMBL/GenBank/DDBJ whole genome shotgun (WGS) entry which is preliminary data.</text>
</comment>
<dbReference type="OrthoDB" id="3249161at2759"/>
<protein>
    <submittedName>
        <fullName evidence="2">Uncharacterized protein</fullName>
    </submittedName>
</protein>
<dbReference type="EMBL" id="CAICTM010002627">
    <property type="protein sequence ID" value="CAB9529795.1"/>
    <property type="molecule type" value="Genomic_DNA"/>
</dbReference>
<feature type="region of interest" description="Disordered" evidence="1">
    <location>
        <begin position="55"/>
        <end position="76"/>
    </location>
</feature>
<evidence type="ECO:0000256" key="1">
    <source>
        <dbReference type="SAM" id="MobiDB-lite"/>
    </source>
</evidence>
<gene>
    <name evidence="2" type="ORF">SEMRO_2629_G333040.1</name>
</gene>